<dbReference type="PANTHER" id="PTHR31208">
    <property type="entry name" value="EXPRESSED PROTEIN"/>
    <property type="match status" value="1"/>
</dbReference>
<dbReference type="CDD" id="cd00030">
    <property type="entry name" value="C2"/>
    <property type="match status" value="1"/>
</dbReference>
<dbReference type="Gene3D" id="2.60.40.150">
    <property type="entry name" value="C2 domain"/>
    <property type="match status" value="1"/>
</dbReference>
<feature type="compositionally biased region" description="Low complexity" evidence="1">
    <location>
        <begin position="256"/>
        <end position="269"/>
    </location>
</feature>
<gene>
    <name evidence="3" type="ORF">GOP47_0004534</name>
</gene>
<dbReference type="EMBL" id="JABFUD020000004">
    <property type="protein sequence ID" value="KAI5081351.1"/>
    <property type="molecule type" value="Genomic_DNA"/>
</dbReference>
<dbReference type="Proteomes" id="UP000886520">
    <property type="component" value="Chromosome 4"/>
</dbReference>
<dbReference type="InterPro" id="IPR035892">
    <property type="entry name" value="C2_domain_sf"/>
</dbReference>
<dbReference type="PANTHER" id="PTHR31208:SF2">
    <property type="entry name" value="DOMAIN-CONTAINING PROTEIN, PUTATIVE, EXPRESSED-RELATED"/>
    <property type="match status" value="1"/>
</dbReference>
<dbReference type="SUPFAM" id="SSF49562">
    <property type="entry name" value="C2 domain (Calcium/lipid-binding domain, CaLB)"/>
    <property type="match status" value="1"/>
</dbReference>
<proteinExistence type="predicted"/>
<feature type="domain" description="C2" evidence="2">
    <location>
        <begin position="27"/>
        <end position="154"/>
    </location>
</feature>
<dbReference type="AlphaFoldDB" id="A0A9D4V8V2"/>
<feature type="region of interest" description="Disordered" evidence="1">
    <location>
        <begin position="255"/>
        <end position="285"/>
    </location>
</feature>
<evidence type="ECO:0000256" key="1">
    <source>
        <dbReference type="SAM" id="MobiDB-lite"/>
    </source>
</evidence>
<protein>
    <recommendedName>
        <fullName evidence="2">C2 domain-containing protein</fullName>
    </recommendedName>
</protein>
<dbReference type="OrthoDB" id="270970at2759"/>
<dbReference type="InterPro" id="IPR000008">
    <property type="entry name" value="C2_dom"/>
</dbReference>
<name>A0A9D4V8V2_ADICA</name>
<dbReference type="PROSITE" id="PS50004">
    <property type="entry name" value="C2"/>
    <property type="match status" value="1"/>
</dbReference>
<dbReference type="Pfam" id="PF00168">
    <property type="entry name" value="C2"/>
    <property type="match status" value="1"/>
</dbReference>
<evidence type="ECO:0000313" key="3">
    <source>
        <dbReference type="EMBL" id="KAI5081351.1"/>
    </source>
</evidence>
<evidence type="ECO:0000313" key="4">
    <source>
        <dbReference type="Proteomes" id="UP000886520"/>
    </source>
</evidence>
<keyword evidence="4" id="KW-1185">Reference proteome</keyword>
<comment type="caution">
    <text evidence="3">The sequence shown here is derived from an EMBL/GenBank/DDBJ whole genome shotgun (WGS) entry which is preliminary data.</text>
</comment>
<accession>A0A9D4V8V2</accession>
<organism evidence="3 4">
    <name type="scientific">Adiantum capillus-veneris</name>
    <name type="common">Maidenhair fern</name>
    <dbReference type="NCBI Taxonomy" id="13818"/>
    <lineage>
        <taxon>Eukaryota</taxon>
        <taxon>Viridiplantae</taxon>
        <taxon>Streptophyta</taxon>
        <taxon>Embryophyta</taxon>
        <taxon>Tracheophyta</taxon>
        <taxon>Polypodiopsida</taxon>
        <taxon>Polypodiidae</taxon>
        <taxon>Polypodiales</taxon>
        <taxon>Pteridineae</taxon>
        <taxon>Pteridaceae</taxon>
        <taxon>Vittarioideae</taxon>
        <taxon>Adiantum</taxon>
    </lineage>
</organism>
<sequence length="486" mass="53202">MANYSTPWTLPPSFMYCDTSFKGTMPSDEAILMKQSLQEKQRMDDGILHVTIHQAKHIHNICIYGNQDVYAKFLLSHCQDAVYPTRPVKAGGQNPVFNQSLEIPVSSKQQQDAILKCELWMMSCARNYLEDQLLGFVLVPLKTLYGKGKQTCEYCLTSTDLFYTPAGTLQLSLSILDNNSSAAVGGEFSPLESKVLFCNSPSNFQEVMMDCGQQNVVSASMCKVEFLDLEAAAADQHLVSMYYKLANNVPFEECSESSSSSANSGNVEISSEHAGHGSLSAESHTEYATPFEVKDPLTTAPLARLHAPSVSSVDDEMVVSPREECMHMPSYLPGLVASSEMQEMANVNVGKELSHVAVEAQSPAAGGQLSAECGSKQSPDSAAKEMVQETEKTSATCQADQAMTDNATPPVNASVEPETAISQEHFVDLYLKSMQQFTDKLADMKFSFDIDSKDLAALRSVQVDRKVADGRKKEGSKLYYGSRAFY</sequence>
<reference evidence="3" key="1">
    <citation type="submission" date="2021-01" db="EMBL/GenBank/DDBJ databases">
        <title>Adiantum capillus-veneris genome.</title>
        <authorList>
            <person name="Fang Y."/>
            <person name="Liao Q."/>
        </authorList>
    </citation>
    <scope>NUCLEOTIDE SEQUENCE</scope>
    <source>
        <strain evidence="3">H3</strain>
        <tissue evidence="3">Leaf</tissue>
    </source>
</reference>
<dbReference type="SMART" id="SM00239">
    <property type="entry name" value="C2"/>
    <property type="match status" value="1"/>
</dbReference>
<evidence type="ECO:0000259" key="2">
    <source>
        <dbReference type="PROSITE" id="PS50004"/>
    </source>
</evidence>